<sequence length="273" mass="32054">MNKVIFINCNLQKIYNDNSLWGKIKDKIYTRYIGESFIKELGVCVSQVKLPPNFNEYAFKRNVYNINKRLRTDNSSLALKTFRKMDYYFYSDSQKKIFAYSVVKSMQLILMTRKKSIKQNCILVYDAADDINKYIIFELAKKARWLILLSNNIRKSRVLCEYIVSNYGISPIVTNDFKFALNSSDFIITSRPLKISRECPIWYLDNMYIPREPKDLIVNEVTYFTPWKIEGVNVTPELLGSIFNGTKTNDVEELLKENGVFLEEIKFEKYSGL</sequence>
<protein>
    <submittedName>
        <fullName evidence="1">Uncharacterized protein</fullName>
    </submittedName>
</protein>
<comment type="caution">
    <text evidence="1">The sequence shown here is derived from an EMBL/GenBank/DDBJ whole genome shotgun (WGS) entry which is preliminary data.</text>
</comment>
<proteinExistence type="predicted"/>
<gene>
    <name evidence="1" type="ORF">OXH55_15020</name>
</gene>
<dbReference type="RefSeq" id="WP_268050866.1">
    <property type="nucleotide sequence ID" value="NZ_JAPQES010000006.1"/>
</dbReference>
<reference evidence="1" key="1">
    <citation type="submission" date="2022-12" db="EMBL/GenBank/DDBJ databases">
        <authorList>
            <person name="Wang J."/>
        </authorList>
    </citation>
    <scope>NUCLEOTIDE SEQUENCE</scope>
    <source>
        <strain evidence="1">HY-42-06</strain>
    </source>
</reference>
<keyword evidence="2" id="KW-1185">Reference proteome</keyword>
<dbReference type="EMBL" id="JAPQES010000006">
    <property type="protein sequence ID" value="MCY6371954.1"/>
    <property type="molecule type" value="Genomic_DNA"/>
</dbReference>
<name>A0ABT4CVI3_9CLOT</name>
<evidence type="ECO:0000313" key="1">
    <source>
        <dbReference type="EMBL" id="MCY6371954.1"/>
    </source>
</evidence>
<accession>A0ABT4CVI3</accession>
<organism evidence="1 2">
    <name type="scientific">Clostridium ganghwense</name>
    <dbReference type="NCBI Taxonomy" id="312089"/>
    <lineage>
        <taxon>Bacteria</taxon>
        <taxon>Bacillati</taxon>
        <taxon>Bacillota</taxon>
        <taxon>Clostridia</taxon>
        <taxon>Eubacteriales</taxon>
        <taxon>Clostridiaceae</taxon>
        <taxon>Clostridium</taxon>
    </lineage>
</organism>
<evidence type="ECO:0000313" key="2">
    <source>
        <dbReference type="Proteomes" id="UP001079657"/>
    </source>
</evidence>
<dbReference type="Proteomes" id="UP001079657">
    <property type="component" value="Unassembled WGS sequence"/>
</dbReference>